<dbReference type="GO" id="GO:0044010">
    <property type="term" value="P:single-species biofilm formation"/>
    <property type="evidence" value="ECO:0007669"/>
    <property type="project" value="TreeGrafter"/>
</dbReference>
<sequence length="312" mass="35148">MLSVVIPTYNAASFLPLLLKRLQEQTVPHELIIIDSGSTDNTLELITSEDILLLSIDKASFNHGTTRNLGLKLAKSDIVVFMTQDALPASPDTLEKLMVMLCSREDIALAYGRQLPYPETGVFGRFARLINYPDYSVVKTKDLIPTMGIKTCSCSNSFAAYRKANLESVGGFPSETILGEDVSVAARFILQGKAVAYCAEAQVFHSHDYSLLEEFKRYFDIGVFHEEQSAVLSEFSKAESEGLKYVLQEWRYLSQNGYKRLIPAQLVRMIAKYIGYKMGRKQNLFPNSIKRRISMHPGFWHKLPSSTTELDH</sequence>
<feature type="domain" description="Glycosyltransferase 2-like" evidence="1">
    <location>
        <begin position="3"/>
        <end position="168"/>
    </location>
</feature>
<gene>
    <name evidence="2" type="ORF">H3H32_28460</name>
</gene>
<reference evidence="2 3" key="1">
    <citation type="submission" date="2020-07" db="EMBL/GenBank/DDBJ databases">
        <title>Spirosoma foliorum sp. nov., isolated from the leaves on the Nejang mountain Korea, Republic of.</title>
        <authorList>
            <person name="Ho H."/>
            <person name="Lee Y.-J."/>
            <person name="Nurcahyanto D.-A."/>
            <person name="Kim S.-G."/>
        </authorList>
    </citation>
    <scope>NUCLEOTIDE SEQUENCE [LARGE SCALE GENOMIC DNA]</scope>
    <source>
        <strain evidence="2 3">PL0136</strain>
    </source>
</reference>
<dbReference type="CDD" id="cd00761">
    <property type="entry name" value="Glyco_tranf_GTA_type"/>
    <property type="match status" value="1"/>
</dbReference>
<accession>A0A7G5GSJ9</accession>
<keyword evidence="3" id="KW-1185">Reference proteome</keyword>
<dbReference type="SUPFAM" id="SSF53448">
    <property type="entry name" value="Nucleotide-diphospho-sugar transferases"/>
    <property type="match status" value="1"/>
</dbReference>
<evidence type="ECO:0000313" key="2">
    <source>
        <dbReference type="EMBL" id="QMW01841.1"/>
    </source>
</evidence>
<dbReference type="InterPro" id="IPR050834">
    <property type="entry name" value="Glycosyltransf_2"/>
</dbReference>
<dbReference type="AlphaFoldDB" id="A0A7G5GSJ9"/>
<name>A0A7G5GSJ9_9BACT</name>
<dbReference type="KEGG" id="sfol:H3H32_28460"/>
<dbReference type="Pfam" id="PF00535">
    <property type="entry name" value="Glycos_transf_2"/>
    <property type="match status" value="1"/>
</dbReference>
<dbReference type="EMBL" id="CP059732">
    <property type="protein sequence ID" value="QMW01841.1"/>
    <property type="molecule type" value="Genomic_DNA"/>
</dbReference>
<dbReference type="PANTHER" id="PTHR43685">
    <property type="entry name" value="GLYCOSYLTRANSFERASE"/>
    <property type="match status" value="1"/>
</dbReference>
<proteinExistence type="predicted"/>
<organism evidence="2 3">
    <name type="scientific">Spirosoma foliorum</name>
    <dbReference type="NCBI Taxonomy" id="2710596"/>
    <lineage>
        <taxon>Bacteria</taxon>
        <taxon>Pseudomonadati</taxon>
        <taxon>Bacteroidota</taxon>
        <taxon>Cytophagia</taxon>
        <taxon>Cytophagales</taxon>
        <taxon>Cytophagaceae</taxon>
        <taxon>Spirosoma</taxon>
    </lineage>
</organism>
<keyword evidence="2" id="KW-0808">Transferase</keyword>
<evidence type="ECO:0000259" key="1">
    <source>
        <dbReference type="Pfam" id="PF00535"/>
    </source>
</evidence>
<protein>
    <submittedName>
        <fullName evidence="2">Glycosyltransferase family 2 protein</fullName>
    </submittedName>
</protein>
<evidence type="ECO:0000313" key="3">
    <source>
        <dbReference type="Proteomes" id="UP000515369"/>
    </source>
</evidence>
<dbReference type="Proteomes" id="UP000515369">
    <property type="component" value="Chromosome"/>
</dbReference>
<dbReference type="RefSeq" id="WP_182459119.1">
    <property type="nucleotide sequence ID" value="NZ_CP059732.1"/>
</dbReference>
<dbReference type="GO" id="GO:0016740">
    <property type="term" value="F:transferase activity"/>
    <property type="evidence" value="ECO:0007669"/>
    <property type="project" value="UniProtKB-KW"/>
</dbReference>
<dbReference type="InterPro" id="IPR029044">
    <property type="entry name" value="Nucleotide-diphossugar_trans"/>
</dbReference>
<dbReference type="Gene3D" id="3.90.550.10">
    <property type="entry name" value="Spore Coat Polysaccharide Biosynthesis Protein SpsA, Chain A"/>
    <property type="match status" value="1"/>
</dbReference>
<dbReference type="PANTHER" id="PTHR43685:SF13">
    <property type="entry name" value="O ANTIGEN BIOSYNTHESIS RHAMNOSYLTRANSFERASE RFBN"/>
    <property type="match status" value="1"/>
</dbReference>
<dbReference type="InterPro" id="IPR001173">
    <property type="entry name" value="Glyco_trans_2-like"/>
</dbReference>